<feature type="compositionally biased region" description="Polar residues" evidence="2">
    <location>
        <begin position="1097"/>
        <end position="1106"/>
    </location>
</feature>
<feature type="compositionally biased region" description="Low complexity" evidence="2">
    <location>
        <begin position="26"/>
        <end position="73"/>
    </location>
</feature>
<feature type="compositionally biased region" description="Basic and acidic residues" evidence="2">
    <location>
        <begin position="120"/>
        <end position="130"/>
    </location>
</feature>
<proteinExistence type="predicted"/>
<feature type="compositionally biased region" description="Low complexity" evidence="2">
    <location>
        <begin position="1330"/>
        <end position="1348"/>
    </location>
</feature>
<feature type="compositionally biased region" description="Low complexity" evidence="2">
    <location>
        <begin position="763"/>
        <end position="799"/>
    </location>
</feature>
<accession>A0AAN6M9T0</accession>
<feature type="compositionally biased region" description="Low complexity" evidence="2">
    <location>
        <begin position="157"/>
        <end position="168"/>
    </location>
</feature>
<dbReference type="Proteomes" id="UP001280581">
    <property type="component" value="Unassembled WGS sequence"/>
</dbReference>
<gene>
    <name evidence="3" type="ORF">GRF29_1g3187622</name>
</gene>
<feature type="compositionally biased region" description="Polar residues" evidence="2">
    <location>
        <begin position="1419"/>
        <end position="1439"/>
    </location>
</feature>
<evidence type="ECO:0000313" key="3">
    <source>
        <dbReference type="EMBL" id="KAK3217472.1"/>
    </source>
</evidence>
<organism evidence="3 4">
    <name type="scientific">Pseudopithomyces chartarum</name>
    <dbReference type="NCBI Taxonomy" id="1892770"/>
    <lineage>
        <taxon>Eukaryota</taxon>
        <taxon>Fungi</taxon>
        <taxon>Dikarya</taxon>
        <taxon>Ascomycota</taxon>
        <taxon>Pezizomycotina</taxon>
        <taxon>Dothideomycetes</taxon>
        <taxon>Pleosporomycetidae</taxon>
        <taxon>Pleosporales</taxon>
        <taxon>Massarineae</taxon>
        <taxon>Didymosphaeriaceae</taxon>
        <taxon>Pseudopithomyces</taxon>
    </lineage>
</organism>
<feature type="compositionally biased region" description="Acidic residues" evidence="2">
    <location>
        <begin position="1244"/>
        <end position="1255"/>
    </location>
</feature>
<feature type="compositionally biased region" description="Polar residues" evidence="2">
    <location>
        <begin position="74"/>
        <end position="86"/>
    </location>
</feature>
<evidence type="ECO:0000256" key="2">
    <source>
        <dbReference type="SAM" id="MobiDB-lite"/>
    </source>
</evidence>
<feature type="coiled-coil region" evidence="1">
    <location>
        <begin position="431"/>
        <end position="459"/>
    </location>
</feature>
<feature type="compositionally biased region" description="Acidic residues" evidence="2">
    <location>
        <begin position="1401"/>
        <end position="1416"/>
    </location>
</feature>
<dbReference type="PANTHER" id="PTHR34491:SF74">
    <property type="entry name" value="DUF4456 DOMAIN-CONTAINING PROTEIN"/>
    <property type="match status" value="1"/>
</dbReference>
<feature type="compositionally biased region" description="Polar residues" evidence="2">
    <location>
        <begin position="13"/>
        <end position="25"/>
    </location>
</feature>
<feature type="region of interest" description="Disordered" evidence="2">
    <location>
        <begin position="1"/>
        <end position="86"/>
    </location>
</feature>
<name>A0AAN6M9T0_9PLEO</name>
<keyword evidence="1" id="KW-0175">Coiled coil</keyword>
<evidence type="ECO:0000256" key="1">
    <source>
        <dbReference type="SAM" id="Coils"/>
    </source>
</evidence>
<feature type="compositionally biased region" description="Polar residues" evidence="2">
    <location>
        <begin position="709"/>
        <end position="733"/>
    </location>
</feature>
<feature type="region of interest" description="Disordered" evidence="2">
    <location>
        <begin position="993"/>
        <end position="1028"/>
    </location>
</feature>
<feature type="compositionally biased region" description="Basic and acidic residues" evidence="2">
    <location>
        <begin position="1234"/>
        <end position="1243"/>
    </location>
</feature>
<protein>
    <submittedName>
        <fullName evidence="3">Uncharacterized protein</fullName>
    </submittedName>
</protein>
<reference evidence="3 4" key="1">
    <citation type="submission" date="2021-02" db="EMBL/GenBank/DDBJ databases">
        <title>Genome assembly of Pseudopithomyces chartarum.</title>
        <authorList>
            <person name="Jauregui R."/>
            <person name="Singh J."/>
            <person name="Voisey C."/>
        </authorList>
    </citation>
    <scope>NUCLEOTIDE SEQUENCE [LARGE SCALE GENOMIC DNA]</scope>
    <source>
        <strain evidence="3 4">AGR01</strain>
    </source>
</reference>
<evidence type="ECO:0000313" key="4">
    <source>
        <dbReference type="Proteomes" id="UP001280581"/>
    </source>
</evidence>
<feature type="region of interest" description="Disordered" evidence="2">
    <location>
        <begin position="763"/>
        <end position="806"/>
    </location>
</feature>
<feature type="compositionally biased region" description="Polar residues" evidence="2">
    <location>
        <begin position="1124"/>
        <end position="1140"/>
    </location>
</feature>
<dbReference type="EMBL" id="WVTA01000001">
    <property type="protein sequence ID" value="KAK3217472.1"/>
    <property type="molecule type" value="Genomic_DNA"/>
</dbReference>
<dbReference type="PANTHER" id="PTHR34491">
    <property type="entry name" value="A-TYPE INCLUSION PROTEIN, PUTATIVE-RELATED"/>
    <property type="match status" value="1"/>
</dbReference>
<feature type="compositionally biased region" description="Low complexity" evidence="2">
    <location>
        <begin position="1275"/>
        <end position="1284"/>
    </location>
</feature>
<feature type="compositionally biased region" description="Polar residues" evidence="2">
    <location>
        <begin position="1375"/>
        <end position="1386"/>
    </location>
</feature>
<feature type="region of interest" description="Disordered" evidence="2">
    <location>
        <begin position="118"/>
        <end position="191"/>
    </location>
</feature>
<keyword evidence="4" id="KW-1185">Reference proteome</keyword>
<feature type="compositionally biased region" description="Acidic residues" evidence="2">
    <location>
        <begin position="1477"/>
        <end position="1512"/>
    </location>
</feature>
<feature type="region of interest" description="Disordered" evidence="2">
    <location>
        <begin position="1063"/>
        <end position="1145"/>
    </location>
</feature>
<comment type="caution">
    <text evidence="3">The sequence shown here is derived from an EMBL/GenBank/DDBJ whole genome shotgun (WGS) entry which is preliminary data.</text>
</comment>
<feature type="region of interest" description="Disordered" evidence="2">
    <location>
        <begin position="1234"/>
        <end position="1512"/>
    </location>
</feature>
<feature type="region of interest" description="Disordered" evidence="2">
    <location>
        <begin position="696"/>
        <end position="750"/>
    </location>
</feature>
<sequence length="1564" mass="170879">MSSHKASPGSGHRLSTTPSFMRPTTASQARSQSANSTRSSVASTSPSKASRSSAVSSLPAASNHSSTSHASTNKTTVKTPGAQVNTHKTVLERYLEEINADTVGVAAAFDSARAAIKGNDGQDHASKDQKAALGGRDIDATSTKRKRSDSKIDLTKEAATATASTAAERATKDLEPAKKKRKVLQKKPNAAGSDDEATIIFKCKPKTVSKKPTLSKKPDHDVPDRAWDRDCQREQEKLALAASKGKLATGKFMRSFNDIKAASRMSRPHVPAPYYETSEDELPAPQESDRDHVEENITVAQNTGPSLVNIARMSQPAHLQKLQSVEKRQELENKKTYAVQGTFEVQENNKAQEMHKAPTPSGSANEDGLNVKIVDLTKVKFLRTGPNGTVTASLQNVLSTPEMYPNIEVILGPGGKPAQARVMKLDSENWAEMLKASKARAQKQRRQAAQQVRQAAKQAGGKTTTTGRVTKASTVSAKMRRIVNKTIRYARTGPPGRFLGNQLRACVLQNRALHIVHPFPSLEHSTAKTLNPIARRVLTLPNPSNLPFPTVKLTIYGLMDSSISQDRATAQQRKRTADSHADGIDKRIQHNGNAYTPVAPHRALGFDPSRGPPPVNEQYVSEHARLDGPHVFAEYIPPQHPYSMQNRVHFRPPLQPPISNHEAMVTPALRTHVAPTQPRHQPAATSVPKLHWSRPFIGVPNGPGPMARMNSSANLGPALSNSTGPVGYQQQPFSVGKPQPLAQKTAHPHPELRVDTSQRQGIYQQQPPQGYTAQRPSQQIGAQQPPQQVGAQQPQQTGQPKKEQEWGESLLKQLQTPYDYVPAISVVQRVPHPQVRPLLLPYDFLLARHLDPKERYLRYRQYHSVLATCYKSPFVFRDLAQALSRKLQVEEYKLLWQWRNENTKKQRFQEFTKQHRLNDLQLGPEVVAVPLEHFQPNTPANQEIISAAQKLLSAGLPGALPNAAGPALGYQQPPGLNRTKGTKDAPIVLDESEDEPVKANSINRQDGMNPAVKRGAPTATSTTSKVPRTDAYNKPVDIIVISDDVDEAVSFAPVSGPVHAPTYVSSPASAPSRGQAPDLTPTSGPTSVLGPVRSPHFFSSSQSGPTLASGPNPLDANTRDTEASIEQDSVSAPTSASKSPQGPAKVLDKQKFLDWTANWTREKAIVDSTLPGNLSKQLLAAVNSGKFKFRTAWEAYVAAEEAQRNAGKVQEQTAARIQARKEARRAVNKAYKDKIRAQKRQADAEEEEDEEEESAPEAVGQVSQQGAARSDRQQKQQQEQQQDAQNEDERYVNEDLVEDALLWLNDEAEEGSPAPSLVGEQQSDEEDQNDLLQDALALLDEGSESSLASDDESSPARRAGGRTEVDRPSGLAAGLSQQTLQSQSPGDVSLGSVEKDYPVDNSDEDLGSLFGDDEEFAASNENQDMDSLSVGNDNESKASSAKPVETDQDIEEEPVVFLASGLEDTEEEFDIQTQTAEQEEAESTPSGEPDESDVSDADDPDSEEEEDQDSLLEEERRVVAGMHAQIANWQKQMTTTKNQPYKARLQGLIAAKNEQLRQFKDRGL</sequence>